<dbReference type="AlphaFoldDB" id="Q2NGC0"/>
<accession>Q2NGC0</accession>
<evidence type="ECO:0000313" key="1">
    <source>
        <dbReference type="EMBL" id="ABC57133.1"/>
    </source>
</evidence>
<gene>
    <name evidence="1" type="ordered locus">Msp_0735</name>
</gene>
<dbReference type="KEGG" id="mst:Msp_0735"/>
<evidence type="ECO:0000313" key="2">
    <source>
        <dbReference type="Proteomes" id="UP000001931"/>
    </source>
</evidence>
<dbReference type="GeneID" id="58786833"/>
<sequence>MLKDVIDIEKISSVILFERLMEFIVCNIGKIFFANSIAKYLKLEKYNISTSTVLNYKVCYEFITFISDKKRRSYWKKNT</sequence>
<reference evidence="1 2" key="1">
    <citation type="journal article" date="2006" name="J. Bacteriol.">
        <title>The genome sequence of Methanosphaera stadtmanae reveals why this human intestinal archaeon is restricted to methanol and H2 for methane formation and ATP synthesis.</title>
        <authorList>
            <person name="Fricke W.F."/>
            <person name="Seedorf H."/>
            <person name="Henne A."/>
            <person name="Kruer M."/>
            <person name="Liesegang H."/>
            <person name="Hedderich R."/>
            <person name="Gottschalk G."/>
            <person name="Thauer R.K."/>
        </authorList>
    </citation>
    <scope>NUCLEOTIDE SEQUENCE [LARGE SCALE GENOMIC DNA]</scope>
    <source>
        <strain evidence="2">ATCC 43021 / DSM 3091 / JCM 11832 / MCB-3</strain>
    </source>
</reference>
<organism evidence="1 2">
    <name type="scientific">Methanosphaera stadtmanae (strain ATCC 43021 / DSM 3091 / JCM 11832 / MCB-3)</name>
    <dbReference type="NCBI Taxonomy" id="339860"/>
    <lineage>
        <taxon>Archaea</taxon>
        <taxon>Methanobacteriati</taxon>
        <taxon>Methanobacteriota</taxon>
        <taxon>Methanomada group</taxon>
        <taxon>Methanobacteria</taxon>
        <taxon>Methanobacteriales</taxon>
        <taxon>Methanobacteriaceae</taxon>
        <taxon>Methanosphaera</taxon>
    </lineage>
</organism>
<dbReference type="EMBL" id="CP000102">
    <property type="protein sequence ID" value="ABC57133.1"/>
    <property type="molecule type" value="Genomic_DNA"/>
</dbReference>
<proteinExistence type="predicted"/>
<evidence type="ECO:0008006" key="3">
    <source>
        <dbReference type="Google" id="ProtNLM"/>
    </source>
</evidence>
<name>Q2NGC0_METST</name>
<dbReference type="STRING" id="339860.Msp_0735"/>
<protein>
    <recommendedName>
        <fullName evidence="3">DUF4143 domain-containing protein</fullName>
    </recommendedName>
</protein>
<dbReference type="Proteomes" id="UP000001931">
    <property type="component" value="Chromosome"/>
</dbReference>
<dbReference type="RefSeq" id="WP_011406333.1">
    <property type="nucleotide sequence ID" value="NC_007681.1"/>
</dbReference>
<dbReference type="HOGENOM" id="CLU_2597800_0_0_2"/>
<keyword evidence="2" id="KW-1185">Reference proteome</keyword>